<protein>
    <recommendedName>
        <fullName evidence="1">BTB domain-containing protein</fullName>
    </recommendedName>
</protein>
<dbReference type="InterPro" id="IPR000210">
    <property type="entry name" value="BTB/POZ_dom"/>
</dbReference>
<reference evidence="2 3" key="1">
    <citation type="submission" date="2016-04" db="EMBL/GenBank/DDBJ databases">
        <title>A degradative enzymes factory behind the ericoid mycorrhizal symbiosis.</title>
        <authorList>
            <consortium name="DOE Joint Genome Institute"/>
            <person name="Martino E."/>
            <person name="Morin E."/>
            <person name="Grelet G."/>
            <person name="Kuo A."/>
            <person name="Kohler A."/>
            <person name="Daghino S."/>
            <person name="Barry K."/>
            <person name="Choi C."/>
            <person name="Cichocki N."/>
            <person name="Clum A."/>
            <person name="Copeland A."/>
            <person name="Hainaut M."/>
            <person name="Haridas S."/>
            <person name="Labutti K."/>
            <person name="Lindquist E."/>
            <person name="Lipzen A."/>
            <person name="Khouja H.-R."/>
            <person name="Murat C."/>
            <person name="Ohm R."/>
            <person name="Olson A."/>
            <person name="Spatafora J."/>
            <person name="Veneault-Fourrey C."/>
            <person name="Henrissat B."/>
            <person name="Grigoriev I."/>
            <person name="Martin F."/>
            <person name="Perotto S."/>
        </authorList>
    </citation>
    <scope>NUCLEOTIDE SEQUENCE [LARGE SCALE GENOMIC DNA]</scope>
    <source>
        <strain evidence="2 3">F</strain>
    </source>
</reference>
<evidence type="ECO:0000259" key="1">
    <source>
        <dbReference type="PROSITE" id="PS50097"/>
    </source>
</evidence>
<feature type="domain" description="BTB" evidence="1">
    <location>
        <begin position="21"/>
        <end position="92"/>
    </location>
</feature>
<evidence type="ECO:0000313" key="2">
    <source>
        <dbReference type="EMBL" id="PMD41660.1"/>
    </source>
</evidence>
<organism evidence="2 3">
    <name type="scientific">Hyaloscypha variabilis (strain UAMH 11265 / GT02V1 / F)</name>
    <name type="common">Meliniomyces variabilis</name>
    <dbReference type="NCBI Taxonomy" id="1149755"/>
    <lineage>
        <taxon>Eukaryota</taxon>
        <taxon>Fungi</taxon>
        <taxon>Dikarya</taxon>
        <taxon>Ascomycota</taxon>
        <taxon>Pezizomycotina</taxon>
        <taxon>Leotiomycetes</taxon>
        <taxon>Helotiales</taxon>
        <taxon>Hyaloscyphaceae</taxon>
        <taxon>Hyaloscypha</taxon>
        <taxon>Hyaloscypha variabilis</taxon>
    </lineage>
</organism>
<dbReference type="CDD" id="cd18186">
    <property type="entry name" value="BTB_POZ_ZBTB_KLHL-like"/>
    <property type="match status" value="1"/>
</dbReference>
<sequence length="157" mass="18031">MPAKYTEPQFRKSRLLMSFGETITLVVGNGDKTSRFVVHKNVVCTASPFIAAACKPEWMKPEEKEIKLPDDDPETIQAMIYWIYHDEICILDSILSRRFDCSTTTEMAMKTIWGLLVKLYVCGDKYQMPRLQDYAIDGMIDYSETHGFDCSGIIPWV</sequence>
<dbReference type="SUPFAM" id="SSF54695">
    <property type="entry name" value="POZ domain"/>
    <property type="match status" value="1"/>
</dbReference>
<accession>A0A2J6RT20</accession>
<keyword evidence="3" id="KW-1185">Reference proteome</keyword>
<proteinExistence type="predicted"/>
<dbReference type="Pfam" id="PF00651">
    <property type="entry name" value="BTB"/>
    <property type="match status" value="1"/>
</dbReference>
<evidence type="ECO:0000313" key="3">
    <source>
        <dbReference type="Proteomes" id="UP000235786"/>
    </source>
</evidence>
<dbReference type="EMBL" id="KZ613944">
    <property type="protein sequence ID" value="PMD41660.1"/>
    <property type="molecule type" value="Genomic_DNA"/>
</dbReference>
<dbReference type="AlphaFoldDB" id="A0A2J6RT20"/>
<dbReference type="SMART" id="SM00225">
    <property type="entry name" value="BTB"/>
    <property type="match status" value="1"/>
</dbReference>
<dbReference type="Gene3D" id="3.30.710.10">
    <property type="entry name" value="Potassium Channel Kv1.1, Chain A"/>
    <property type="match status" value="1"/>
</dbReference>
<dbReference type="Proteomes" id="UP000235786">
    <property type="component" value="Unassembled WGS sequence"/>
</dbReference>
<gene>
    <name evidence="2" type="ORF">L207DRAFT_633008</name>
</gene>
<dbReference type="PROSITE" id="PS50097">
    <property type="entry name" value="BTB"/>
    <property type="match status" value="1"/>
</dbReference>
<dbReference type="OrthoDB" id="3561185at2759"/>
<name>A0A2J6RT20_HYAVF</name>
<dbReference type="PANTHER" id="PTHR47843">
    <property type="entry name" value="BTB DOMAIN-CONTAINING PROTEIN-RELATED"/>
    <property type="match status" value="1"/>
</dbReference>
<dbReference type="InterPro" id="IPR011333">
    <property type="entry name" value="SKP1/BTB/POZ_sf"/>
</dbReference>
<dbReference type="STRING" id="1149755.A0A2J6RT20"/>